<sequence>MEAVLPVPRETELKFELDANGADRLRATPLIQSVPAGKQQLLVSTYFDTPDRDLQKQGVSLRIRRQGRRLIQTIKAEVGNGSLLDRAEWESRVTSSEPDRSQFEGTALASLADAELVPLFVSRVERSVHAIRRAGAHIEFAIDSGRIEACAPTQGASAAPVSFVEVELELKRGAPAALFDVARELNRSVPLRLGLMTKCGRGYMLLDAQPAQISKAEGVDLDPDMSVRDAFQALARECVRHLVANAPALLERREVEAVHQMRVAIRRLRAAMSLFRAVLRDGQSEHIKNELRWIGRQFGEARNLDVFIADVIEPMLESHPGEPGMAELLDYFQPQRATAYDKVLSITRGERFAAALIDTLAWIEVGDWANETDEAHRLKLLRPVRKLAAAELSRRWRKISRKGEHLKSLPADERHKLRIDIKKVRYAAEFFATLYSGRKAGKRRKRLQQLLAGLQDSLGELNDMAVNHQAEVQLTRVEGRGGAAVARRRAYAAGMLAGHQFTKAEPLLRTAVKDYGRFRKAEPFWDK</sequence>
<evidence type="ECO:0000259" key="1">
    <source>
        <dbReference type="PROSITE" id="PS51707"/>
    </source>
</evidence>
<dbReference type="InterPro" id="IPR007899">
    <property type="entry name" value="CHAD_dom"/>
</dbReference>
<dbReference type="EMBL" id="BMGG01000002">
    <property type="protein sequence ID" value="GGC56994.1"/>
    <property type="molecule type" value="Genomic_DNA"/>
</dbReference>
<dbReference type="RefSeq" id="WP_188608490.1">
    <property type="nucleotide sequence ID" value="NZ_BMGG01000002.1"/>
</dbReference>
<dbReference type="Gene3D" id="1.40.20.10">
    <property type="entry name" value="CHAD domain"/>
    <property type="match status" value="1"/>
</dbReference>
<proteinExistence type="predicted"/>
<dbReference type="GO" id="GO:0046872">
    <property type="term" value="F:metal ion binding"/>
    <property type="evidence" value="ECO:0007669"/>
    <property type="project" value="TreeGrafter"/>
</dbReference>
<reference evidence="3" key="2">
    <citation type="submission" date="2020-09" db="EMBL/GenBank/DDBJ databases">
        <authorList>
            <person name="Sun Q."/>
            <person name="Zhou Y."/>
        </authorList>
    </citation>
    <scope>NUCLEOTIDE SEQUENCE</scope>
    <source>
        <strain evidence="3">CGMCC 1.12919</strain>
    </source>
</reference>
<feature type="domain" description="CHAD" evidence="2">
    <location>
        <begin position="224"/>
        <end position="527"/>
    </location>
</feature>
<dbReference type="InterPro" id="IPR039013">
    <property type="entry name" value="YgiF"/>
</dbReference>
<dbReference type="PANTHER" id="PTHR39569:SF1">
    <property type="entry name" value="INORGANIC TRIPHOSPHATASE"/>
    <property type="match status" value="1"/>
</dbReference>
<feature type="domain" description="CYTH" evidence="1">
    <location>
        <begin position="8"/>
        <end position="209"/>
    </location>
</feature>
<dbReference type="Gene3D" id="2.40.320.10">
    <property type="entry name" value="Hypothetical Protein Pfu-838710-001"/>
    <property type="match status" value="1"/>
</dbReference>
<dbReference type="GO" id="GO:0050355">
    <property type="term" value="F:inorganic triphosphate phosphatase activity"/>
    <property type="evidence" value="ECO:0007669"/>
    <property type="project" value="InterPro"/>
</dbReference>
<evidence type="ECO:0000313" key="4">
    <source>
        <dbReference type="Proteomes" id="UP000637002"/>
    </source>
</evidence>
<reference evidence="3" key="1">
    <citation type="journal article" date="2014" name="Int. J. Syst. Evol. Microbiol.">
        <title>Complete genome sequence of Corynebacterium casei LMG S-19264T (=DSM 44701T), isolated from a smear-ripened cheese.</title>
        <authorList>
            <consortium name="US DOE Joint Genome Institute (JGI-PGF)"/>
            <person name="Walter F."/>
            <person name="Albersmeier A."/>
            <person name="Kalinowski J."/>
            <person name="Ruckert C."/>
        </authorList>
    </citation>
    <scope>NUCLEOTIDE SEQUENCE</scope>
    <source>
        <strain evidence="3">CGMCC 1.12919</strain>
    </source>
</reference>
<evidence type="ECO:0000313" key="3">
    <source>
        <dbReference type="EMBL" id="GGC56994.1"/>
    </source>
</evidence>
<dbReference type="Pfam" id="PF01928">
    <property type="entry name" value="CYTH"/>
    <property type="match status" value="1"/>
</dbReference>
<dbReference type="SUPFAM" id="SSF55154">
    <property type="entry name" value="CYTH-like phosphatases"/>
    <property type="match status" value="1"/>
</dbReference>
<dbReference type="InterPro" id="IPR023577">
    <property type="entry name" value="CYTH_domain"/>
</dbReference>
<dbReference type="PROSITE" id="PS51707">
    <property type="entry name" value="CYTH"/>
    <property type="match status" value="1"/>
</dbReference>
<dbReference type="Proteomes" id="UP000637002">
    <property type="component" value="Unassembled WGS sequence"/>
</dbReference>
<dbReference type="AlphaFoldDB" id="A0A916X9G9"/>
<dbReference type="InterPro" id="IPR038186">
    <property type="entry name" value="CHAD_dom_sf"/>
</dbReference>
<dbReference type="SMART" id="SM01118">
    <property type="entry name" value="CYTH"/>
    <property type="match status" value="1"/>
</dbReference>
<dbReference type="InterPro" id="IPR033469">
    <property type="entry name" value="CYTH-like_dom_sf"/>
</dbReference>
<name>A0A916X9G9_9HYPH</name>
<dbReference type="SMART" id="SM00880">
    <property type="entry name" value="CHAD"/>
    <property type="match status" value="1"/>
</dbReference>
<comment type="caution">
    <text evidence="3">The sequence shown here is derived from an EMBL/GenBank/DDBJ whole genome shotgun (WGS) entry which is preliminary data.</text>
</comment>
<protein>
    <submittedName>
        <fullName evidence="3">Inorganic triphosphatase</fullName>
    </submittedName>
</protein>
<dbReference type="PANTHER" id="PTHR39569">
    <property type="entry name" value="INORGANIC TRIPHOSPHATASE"/>
    <property type="match status" value="1"/>
</dbReference>
<evidence type="ECO:0000259" key="2">
    <source>
        <dbReference type="PROSITE" id="PS51708"/>
    </source>
</evidence>
<dbReference type="PROSITE" id="PS51708">
    <property type="entry name" value="CHAD"/>
    <property type="match status" value="1"/>
</dbReference>
<gene>
    <name evidence="3" type="ORF">GCM10010994_14880</name>
</gene>
<dbReference type="Pfam" id="PF05235">
    <property type="entry name" value="CHAD"/>
    <property type="match status" value="1"/>
</dbReference>
<dbReference type="CDD" id="cd07756">
    <property type="entry name" value="CYTH-like_Pase_CHAD"/>
    <property type="match status" value="1"/>
</dbReference>
<keyword evidence="4" id="KW-1185">Reference proteome</keyword>
<accession>A0A916X9G9</accession>
<organism evidence="3 4">
    <name type="scientific">Chelatococcus reniformis</name>
    <dbReference type="NCBI Taxonomy" id="1494448"/>
    <lineage>
        <taxon>Bacteria</taxon>
        <taxon>Pseudomonadati</taxon>
        <taxon>Pseudomonadota</taxon>
        <taxon>Alphaproteobacteria</taxon>
        <taxon>Hyphomicrobiales</taxon>
        <taxon>Chelatococcaceae</taxon>
        <taxon>Chelatococcus</taxon>
    </lineage>
</organism>